<dbReference type="CDD" id="cd08946">
    <property type="entry name" value="SDR_e"/>
    <property type="match status" value="1"/>
</dbReference>
<evidence type="ECO:0000313" key="3">
    <source>
        <dbReference type="Proteomes" id="UP001620405"/>
    </source>
</evidence>
<accession>A0ABW8IQR0</accession>
<organism evidence="2 3">
    <name type="scientific">Dyella lipolytica</name>
    <dbReference type="NCBI Taxonomy" id="1867835"/>
    <lineage>
        <taxon>Bacteria</taxon>
        <taxon>Pseudomonadati</taxon>
        <taxon>Pseudomonadota</taxon>
        <taxon>Gammaproteobacteria</taxon>
        <taxon>Lysobacterales</taxon>
        <taxon>Rhodanobacteraceae</taxon>
        <taxon>Dyella</taxon>
    </lineage>
</organism>
<reference evidence="2 3" key="1">
    <citation type="submission" date="2020-10" db="EMBL/GenBank/DDBJ databases">
        <title>Phylogeny of dyella-like bacteria.</title>
        <authorList>
            <person name="Fu J."/>
        </authorList>
    </citation>
    <scope>NUCLEOTIDE SEQUENCE [LARGE SCALE GENOMIC DNA]</scope>
    <source>
        <strain evidence="2 3">DHOB07</strain>
    </source>
</reference>
<name>A0ABW8IQR0_9GAMM</name>
<sequence>MRFTVIGATGFIGGALVKKMRAMGFEVLTTSRDTIELPSKPGHIIYAAGVTADFRERPFDTLDANTTVAARVLKEADFDSFLYLSSTRLYRHAGHGQESAAISLRSDEPDQLYDLTKLTGEAICYASGRQGVRIARLANVLGSDFRSKNFVFEIIRDACEKGIIELRTSLDSSKDYIYLDDVVDILPKIALSGKYNCYNVASGRSISHRDLLKPIQSASGASLTVRVGAPVDTSPSINIDRLKTEFSFEPTSVLPILAALVTEYRKQIRC</sequence>
<dbReference type="SUPFAM" id="SSF51735">
    <property type="entry name" value="NAD(P)-binding Rossmann-fold domains"/>
    <property type="match status" value="1"/>
</dbReference>
<evidence type="ECO:0000259" key="1">
    <source>
        <dbReference type="Pfam" id="PF01370"/>
    </source>
</evidence>
<dbReference type="Gene3D" id="3.40.50.720">
    <property type="entry name" value="NAD(P)-binding Rossmann-like Domain"/>
    <property type="match status" value="1"/>
</dbReference>
<dbReference type="PANTHER" id="PTHR43245:SF55">
    <property type="entry name" value="NAD(P)-BINDING DOMAIN-CONTAINING PROTEIN"/>
    <property type="match status" value="1"/>
</dbReference>
<dbReference type="InterPro" id="IPR036291">
    <property type="entry name" value="NAD(P)-bd_dom_sf"/>
</dbReference>
<dbReference type="InterPro" id="IPR050177">
    <property type="entry name" value="Lipid_A_modif_metabolic_enz"/>
</dbReference>
<dbReference type="Proteomes" id="UP001620405">
    <property type="component" value="Unassembled WGS sequence"/>
</dbReference>
<dbReference type="Pfam" id="PF01370">
    <property type="entry name" value="Epimerase"/>
    <property type="match status" value="1"/>
</dbReference>
<keyword evidence="3" id="KW-1185">Reference proteome</keyword>
<feature type="domain" description="NAD-dependent epimerase/dehydratase" evidence="1">
    <location>
        <begin position="4"/>
        <end position="200"/>
    </location>
</feature>
<proteinExistence type="predicted"/>
<dbReference type="RefSeq" id="WP_284399223.1">
    <property type="nucleotide sequence ID" value="NZ_BSNQ01000003.1"/>
</dbReference>
<protein>
    <submittedName>
        <fullName evidence="2">NAD(P)-dependent oxidoreductase</fullName>
    </submittedName>
</protein>
<dbReference type="InterPro" id="IPR001509">
    <property type="entry name" value="Epimerase_deHydtase"/>
</dbReference>
<dbReference type="PANTHER" id="PTHR43245">
    <property type="entry name" value="BIFUNCTIONAL POLYMYXIN RESISTANCE PROTEIN ARNA"/>
    <property type="match status" value="1"/>
</dbReference>
<evidence type="ECO:0000313" key="2">
    <source>
        <dbReference type="EMBL" id="MFK2872290.1"/>
    </source>
</evidence>
<comment type="caution">
    <text evidence="2">The sequence shown here is derived from an EMBL/GenBank/DDBJ whole genome shotgun (WGS) entry which is preliminary data.</text>
</comment>
<dbReference type="EMBL" id="JADIKG010000009">
    <property type="protein sequence ID" value="MFK2872290.1"/>
    <property type="molecule type" value="Genomic_DNA"/>
</dbReference>
<gene>
    <name evidence="2" type="ORF">ISP13_02005</name>
</gene>